<dbReference type="RefSeq" id="WP_130307046.1">
    <property type="nucleotide sequence ID" value="NZ_SHKN01000001.1"/>
</dbReference>
<dbReference type="InterPro" id="IPR046342">
    <property type="entry name" value="CBS_dom_sf"/>
</dbReference>
<keyword evidence="1" id="KW-0129">CBS domain</keyword>
<dbReference type="PROSITE" id="PS51371">
    <property type="entry name" value="CBS"/>
    <property type="match status" value="1"/>
</dbReference>
<evidence type="ECO:0000259" key="2">
    <source>
        <dbReference type="PROSITE" id="PS51371"/>
    </source>
</evidence>
<dbReference type="Pfam" id="PF00571">
    <property type="entry name" value="CBS"/>
    <property type="match status" value="2"/>
</dbReference>
<dbReference type="EMBL" id="SHKN01000001">
    <property type="protein sequence ID" value="RZT96973.1"/>
    <property type="molecule type" value="Genomic_DNA"/>
</dbReference>
<protein>
    <submittedName>
        <fullName evidence="3">CBS domain protein</fullName>
    </submittedName>
</protein>
<keyword evidence="4" id="KW-1185">Reference proteome</keyword>
<dbReference type="SUPFAM" id="SSF54631">
    <property type="entry name" value="CBS-domain pair"/>
    <property type="match status" value="1"/>
</dbReference>
<proteinExistence type="predicted"/>
<dbReference type="OrthoDB" id="1523762at2"/>
<organism evidence="3 4">
    <name type="scientific">Ancylomarina subtilis</name>
    <dbReference type="NCBI Taxonomy" id="1639035"/>
    <lineage>
        <taxon>Bacteria</taxon>
        <taxon>Pseudomonadati</taxon>
        <taxon>Bacteroidota</taxon>
        <taxon>Bacteroidia</taxon>
        <taxon>Marinilabiliales</taxon>
        <taxon>Marinifilaceae</taxon>
        <taxon>Ancylomarina</taxon>
    </lineage>
</organism>
<reference evidence="3 4" key="1">
    <citation type="submission" date="2019-02" db="EMBL/GenBank/DDBJ databases">
        <title>Genomic Encyclopedia of Type Strains, Phase IV (KMG-IV): sequencing the most valuable type-strain genomes for metagenomic binning, comparative biology and taxonomic classification.</title>
        <authorList>
            <person name="Goeker M."/>
        </authorList>
    </citation>
    <scope>NUCLEOTIDE SEQUENCE [LARGE SCALE GENOMIC DNA]</scope>
    <source>
        <strain evidence="3 4">DSM 28825</strain>
    </source>
</reference>
<sequence>MIAKDLISDVVPVLRESDTGLQALNWMEIFKVSHLPIVRGDEFIGLLSDNDIYDLNQVEAPIGKQKLSLFSPFVTQNQHIYDVIDKVSHLKLTVIPVLLDDGTYLGLITLGDLMQYVDKIFAVSEPGGVIVLELNSIDYSLSEIAQIVEGNDAKILSLYVKSSDTSRKIELTLKINKTNLTSIIQTFHRYDYTIKSSYLRDDDMQELLFDRYNAFMKFLNT</sequence>
<accession>A0A4Q7VL51</accession>
<name>A0A4Q7VL51_9BACT</name>
<evidence type="ECO:0000256" key="1">
    <source>
        <dbReference type="PROSITE-ProRule" id="PRU00703"/>
    </source>
</evidence>
<feature type="domain" description="CBS" evidence="2">
    <location>
        <begin position="67"/>
        <end position="123"/>
    </location>
</feature>
<dbReference type="InterPro" id="IPR000644">
    <property type="entry name" value="CBS_dom"/>
</dbReference>
<evidence type="ECO:0000313" key="3">
    <source>
        <dbReference type="EMBL" id="RZT96973.1"/>
    </source>
</evidence>
<dbReference type="Gene3D" id="3.10.580.10">
    <property type="entry name" value="CBS-domain"/>
    <property type="match status" value="1"/>
</dbReference>
<dbReference type="Proteomes" id="UP000293562">
    <property type="component" value="Unassembled WGS sequence"/>
</dbReference>
<dbReference type="AlphaFoldDB" id="A0A4Q7VL51"/>
<gene>
    <name evidence="3" type="ORF">EV201_1629</name>
</gene>
<comment type="caution">
    <text evidence="3">The sequence shown here is derived from an EMBL/GenBank/DDBJ whole genome shotgun (WGS) entry which is preliminary data.</text>
</comment>
<evidence type="ECO:0000313" key="4">
    <source>
        <dbReference type="Proteomes" id="UP000293562"/>
    </source>
</evidence>